<dbReference type="EMBL" id="KK198759">
    <property type="protein sequence ID" value="KCW65969.1"/>
    <property type="molecule type" value="Genomic_DNA"/>
</dbReference>
<dbReference type="KEGG" id="egr:104454570"/>
<dbReference type="Gramene" id="KCW65969">
    <property type="protein sequence ID" value="KCW65969"/>
    <property type="gene ID" value="EUGRSUZ_G03269"/>
</dbReference>
<evidence type="ECO:0000313" key="2">
    <source>
        <dbReference type="EMBL" id="KCW65969.1"/>
    </source>
</evidence>
<protein>
    <submittedName>
        <fullName evidence="2">Uncharacterized protein</fullName>
    </submittedName>
</protein>
<sequence length="374" mass="43636">MGSWRNRPPRRRKYDPNRYLYQEGAHPSYHDQSTPDNVPSWEKRFCRLVGTIPWGKIVYSKTLLNYHDNIFHWNDSAAEEAFQNAKKRFWAEINGLPCDISLPDPDIFVDEINWNQAIDPKLIEDIDKQYFNPDDVEEGEQMGSKIKRTGNLVGSLSDRCNVNPENSENSWEINNLHHGEDVKNLAWSTNSWDNEIREPGRQRSDDNPWEQGYCQGNRVRKENVWDDGVKLSGWNQGAGDSNRQNSGNSENNGKWAKTALNWSDWNAEKSRKWGSNPDAMDYGYIGEDRASNGRWRENVPTTSRGWKQWDEHKDERKSSRRTWVPRDGEGSRKRGSSHQHMSRYRSPGFLGDDKQANQYWSSERDNKRVSLALQ</sequence>
<feature type="region of interest" description="Disordered" evidence="1">
    <location>
        <begin position="230"/>
        <end position="254"/>
    </location>
</feature>
<dbReference type="InParanoid" id="A0A059BIX7"/>
<evidence type="ECO:0000256" key="1">
    <source>
        <dbReference type="SAM" id="MobiDB-lite"/>
    </source>
</evidence>
<accession>A0A059BIX7</accession>
<dbReference type="OMA" id="GCKSSQQ"/>
<feature type="compositionally biased region" description="Basic and acidic residues" evidence="1">
    <location>
        <begin position="307"/>
        <end position="317"/>
    </location>
</feature>
<feature type="compositionally biased region" description="Polar residues" evidence="1">
    <location>
        <begin position="233"/>
        <end position="252"/>
    </location>
</feature>
<feature type="region of interest" description="Disordered" evidence="1">
    <location>
        <begin position="196"/>
        <end position="215"/>
    </location>
</feature>
<gene>
    <name evidence="2" type="ORF">EUGRSUZ_G03269</name>
</gene>
<name>A0A059BIX7_EUCGR</name>
<proteinExistence type="predicted"/>
<dbReference type="STRING" id="71139.A0A059BIX7"/>
<reference evidence="2" key="1">
    <citation type="submission" date="2013-07" db="EMBL/GenBank/DDBJ databases">
        <title>The genome of Eucalyptus grandis.</title>
        <authorList>
            <person name="Schmutz J."/>
            <person name="Hayes R."/>
            <person name="Myburg A."/>
            <person name="Tuskan G."/>
            <person name="Grattapaglia D."/>
            <person name="Rokhsar D.S."/>
        </authorList>
    </citation>
    <scope>NUCLEOTIDE SEQUENCE</scope>
    <source>
        <tissue evidence="2">Leaf extractions</tissue>
    </source>
</reference>
<dbReference type="OrthoDB" id="1888797at2759"/>
<dbReference type="FunCoup" id="A0A059BIX7">
    <property type="interactions" value="70"/>
</dbReference>
<dbReference type="eggNOG" id="ENOG502R7RY">
    <property type="taxonomic scope" value="Eukaryota"/>
</dbReference>
<feature type="region of interest" description="Disordered" evidence="1">
    <location>
        <begin position="293"/>
        <end position="374"/>
    </location>
</feature>
<dbReference type="PANTHER" id="PTHR34567:SF9">
    <property type="entry name" value="CONTAINING PROTEIN, PUTATIVE-RELATED"/>
    <property type="match status" value="1"/>
</dbReference>
<feature type="compositionally biased region" description="Basic residues" evidence="1">
    <location>
        <begin position="333"/>
        <end position="343"/>
    </location>
</feature>
<dbReference type="PANTHER" id="PTHR34567">
    <property type="entry name" value="FK506-BINDING-LIKE PROTEIN"/>
    <property type="match status" value="1"/>
</dbReference>
<organism evidence="2">
    <name type="scientific">Eucalyptus grandis</name>
    <name type="common">Flooded gum</name>
    <dbReference type="NCBI Taxonomy" id="71139"/>
    <lineage>
        <taxon>Eukaryota</taxon>
        <taxon>Viridiplantae</taxon>
        <taxon>Streptophyta</taxon>
        <taxon>Embryophyta</taxon>
        <taxon>Tracheophyta</taxon>
        <taxon>Spermatophyta</taxon>
        <taxon>Magnoliopsida</taxon>
        <taxon>eudicotyledons</taxon>
        <taxon>Gunneridae</taxon>
        <taxon>Pentapetalae</taxon>
        <taxon>rosids</taxon>
        <taxon>malvids</taxon>
        <taxon>Myrtales</taxon>
        <taxon>Myrtaceae</taxon>
        <taxon>Myrtoideae</taxon>
        <taxon>Eucalypteae</taxon>
        <taxon>Eucalyptus</taxon>
    </lineage>
</organism>
<dbReference type="AlphaFoldDB" id="A0A059BIX7"/>
<feature type="compositionally biased region" description="Basic and acidic residues" evidence="1">
    <location>
        <begin position="196"/>
        <end position="206"/>
    </location>
</feature>